<protein>
    <recommendedName>
        <fullName evidence="2">NAD-dependent epimerase/dehydratase domain-containing protein</fullName>
    </recommendedName>
</protein>
<dbReference type="InterPro" id="IPR050425">
    <property type="entry name" value="NAD(P)_dehydrat-like"/>
</dbReference>
<dbReference type="PANTHER" id="PTHR10366:SF831">
    <property type="entry name" value="NAD-DEPENDENT EPIMERASE_DEHYDRATASE DOMAIN-CONTAINING PROTEIN"/>
    <property type="match status" value="1"/>
</dbReference>
<feature type="domain" description="NAD-dependent epimerase/dehydratase" evidence="2">
    <location>
        <begin position="215"/>
        <end position="317"/>
    </location>
</feature>
<accession>A0A7J7N2L2</accession>
<sequence>MEFCFPTFLQHYRKQLKSSICEKKFLYRSLTLDFPHLFPTSPTSRTKSSAYPVVRSERTASSVFRLEGNVVLKREIDDDVVLKREIGDDAVLKRDLMTMLDDDIVYAIMYREDPEEAVQKLHNTILGEQIICVSLGRNMCNNNVQGEGTQDMGSIVPAVEQKKHSLFSQPYVDKSVLLPPISTFYQFLGKVLYVPGGTCVVHFPCELILIPSNKLALQAELIEPAVTSTLNVLKACSETSGKRVVIVSSVADVLMNPNWPRDRVKDEACWSDKEYCRATKNWYYLAKTAAENDALEYAKENKLDVVTVCPSFVIGLILQSTANLSNLMLITILRGSFLYAKTAYNSIKTSDCLEQLL</sequence>
<evidence type="ECO:0000256" key="1">
    <source>
        <dbReference type="ARBA" id="ARBA00023002"/>
    </source>
</evidence>
<dbReference type="Proteomes" id="UP000541444">
    <property type="component" value="Unassembled WGS sequence"/>
</dbReference>
<dbReference type="OrthoDB" id="2735536at2759"/>
<keyword evidence="1" id="KW-0560">Oxidoreductase</keyword>
<gene>
    <name evidence="3" type="ORF">GIB67_009320</name>
</gene>
<keyword evidence="4" id="KW-1185">Reference proteome</keyword>
<dbReference type="AlphaFoldDB" id="A0A7J7N2L2"/>
<dbReference type="GO" id="GO:0016616">
    <property type="term" value="F:oxidoreductase activity, acting on the CH-OH group of donors, NAD or NADP as acceptor"/>
    <property type="evidence" value="ECO:0007669"/>
    <property type="project" value="TreeGrafter"/>
</dbReference>
<organism evidence="3 4">
    <name type="scientific">Kingdonia uniflora</name>
    <dbReference type="NCBI Taxonomy" id="39325"/>
    <lineage>
        <taxon>Eukaryota</taxon>
        <taxon>Viridiplantae</taxon>
        <taxon>Streptophyta</taxon>
        <taxon>Embryophyta</taxon>
        <taxon>Tracheophyta</taxon>
        <taxon>Spermatophyta</taxon>
        <taxon>Magnoliopsida</taxon>
        <taxon>Ranunculales</taxon>
        <taxon>Circaeasteraceae</taxon>
        <taxon>Kingdonia</taxon>
    </lineage>
</organism>
<dbReference type="PANTHER" id="PTHR10366">
    <property type="entry name" value="NAD DEPENDENT EPIMERASE/DEHYDRATASE"/>
    <property type="match status" value="1"/>
</dbReference>
<name>A0A7J7N2L2_9MAGN</name>
<evidence type="ECO:0000259" key="2">
    <source>
        <dbReference type="Pfam" id="PF01370"/>
    </source>
</evidence>
<dbReference type="EMBL" id="JACGCM010001129">
    <property type="protein sequence ID" value="KAF6161441.1"/>
    <property type="molecule type" value="Genomic_DNA"/>
</dbReference>
<dbReference type="Pfam" id="PF01370">
    <property type="entry name" value="Epimerase"/>
    <property type="match status" value="1"/>
</dbReference>
<proteinExistence type="predicted"/>
<evidence type="ECO:0000313" key="3">
    <source>
        <dbReference type="EMBL" id="KAF6161441.1"/>
    </source>
</evidence>
<reference evidence="3 4" key="1">
    <citation type="journal article" date="2020" name="IScience">
        <title>Genome Sequencing of the Endangered Kingdonia uniflora (Circaeasteraceae, Ranunculales) Reveals Potential Mechanisms of Evolutionary Specialization.</title>
        <authorList>
            <person name="Sun Y."/>
            <person name="Deng T."/>
            <person name="Zhang A."/>
            <person name="Moore M.J."/>
            <person name="Landis J.B."/>
            <person name="Lin N."/>
            <person name="Zhang H."/>
            <person name="Zhang X."/>
            <person name="Huang J."/>
            <person name="Zhang X."/>
            <person name="Sun H."/>
            <person name="Wang H."/>
        </authorList>
    </citation>
    <scope>NUCLEOTIDE SEQUENCE [LARGE SCALE GENOMIC DNA]</scope>
    <source>
        <strain evidence="3">TB1705</strain>
        <tissue evidence="3">Leaf</tissue>
    </source>
</reference>
<dbReference type="InterPro" id="IPR001509">
    <property type="entry name" value="Epimerase_deHydtase"/>
</dbReference>
<evidence type="ECO:0000313" key="4">
    <source>
        <dbReference type="Proteomes" id="UP000541444"/>
    </source>
</evidence>
<comment type="caution">
    <text evidence="3">The sequence shown here is derived from an EMBL/GenBank/DDBJ whole genome shotgun (WGS) entry which is preliminary data.</text>
</comment>
<dbReference type="SUPFAM" id="SSF51735">
    <property type="entry name" value="NAD(P)-binding Rossmann-fold domains"/>
    <property type="match status" value="1"/>
</dbReference>
<dbReference type="Gene3D" id="3.40.50.720">
    <property type="entry name" value="NAD(P)-binding Rossmann-like Domain"/>
    <property type="match status" value="1"/>
</dbReference>
<dbReference type="InterPro" id="IPR036291">
    <property type="entry name" value="NAD(P)-bd_dom_sf"/>
</dbReference>